<dbReference type="Proteomes" id="UP000585836">
    <property type="component" value="Unassembled WGS sequence"/>
</dbReference>
<keyword evidence="1" id="KW-0812">Transmembrane</keyword>
<evidence type="ECO:0000256" key="1">
    <source>
        <dbReference type="SAM" id="Phobius"/>
    </source>
</evidence>
<keyword evidence="1" id="KW-1133">Transmembrane helix</keyword>
<gene>
    <name evidence="2" type="ORF">FHS34_007874</name>
</gene>
<feature type="transmembrane region" description="Helical" evidence="1">
    <location>
        <begin position="12"/>
        <end position="36"/>
    </location>
</feature>
<name>A0A7W9Q2X0_9ACTN</name>
<keyword evidence="1" id="KW-0472">Membrane</keyword>
<evidence type="ECO:0000313" key="2">
    <source>
        <dbReference type="EMBL" id="MBB5932364.1"/>
    </source>
</evidence>
<dbReference type="AlphaFoldDB" id="A0A7W9Q2X0"/>
<proteinExistence type="predicted"/>
<comment type="caution">
    <text evidence="2">The sequence shown here is derived from an EMBL/GenBank/DDBJ whole genome shotgun (WGS) entry which is preliminary data.</text>
</comment>
<reference evidence="2 3" key="1">
    <citation type="submission" date="2020-08" db="EMBL/GenBank/DDBJ databases">
        <title>Genomic Encyclopedia of Type Strains, Phase III (KMG-III): the genomes of soil and plant-associated and newly described type strains.</title>
        <authorList>
            <person name="Whitman W."/>
        </authorList>
    </citation>
    <scope>NUCLEOTIDE SEQUENCE [LARGE SCALE GENOMIC DNA]</scope>
    <source>
        <strain evidence="2 3">CECT 3313</strain>
    </source>
</reference>
<accession>A0A7W9Q2X0</accession>
<protein>
    <submittedName>
        <fullName evidence="2">Uncharacterized protein</fullName>
    </submittedName>
</protein>
<dbReference type="RefSeq" id="WP_184974618.1">
    <property type="nucleotide sequence ID" value="NZ_BAAAWF010000040.1"/>
</dbReference>
<keyword evidence="3" id="KW-1185">Reference proteome</keyword>
<dbReference type="EMBL" id="JACHJK010000024">
    <property type="protein sequence ID" value="MBB5932364.1"/>
    <property type="molecule type" value="Genomic_DNA"/>
</dbReference>
<evidence type="ECO:0000313" key="3">
    <source>
        <dbReference type="Proteomes" id="UP000585836"/>
    </source>
</evidence>
<sequence>MTGQPLEAAFRFALWVLPGVVFNVAVLVLVLAPTAIRHLVREARIHHGIRQFEQFTHQPATRHSRKEQP</sequence>
<organism evidence="2 3">
    <name type="scientific">Streptomyces echinatus</name>
    <dbReference type="NCBI Taxonomy" id="67293"/>
    <lineage>
        <taxon>Bacteria</taxon>
        <taxon>Bacillati</taxon>
        <taxon>Actinomycetota</taxon>
        <taxon>Actinomycetes</taxon>
        <taxon>Kitasatosporales</taxon>
        <taxon>Streptomycetaceae</taxon>
        <taxon>Streptomyces</taxon>
    </lineage>
</organism>